<evidence type="ECO:0000313" key="2">
    <source>
        <dbReference type="EMBL" id="MFC5403624.1"/>
    </source>
</evidence>
<dbReference type="InterPro" id="IPR011050">
    <property type="entry name" value="Pectin_lyase_fold/virulence"/>
</dbReference>
<gene>
    <name evidence="2" type="ORF">ACFPOF_12850</name>
</gene>
<dbReference type="Pfam" id="PF12708">
    <property type="entry name" value="Pect-lyase_RHGA_epim"/>
    <property type="match status" value="1"/>
</dbReference>
<dbReference type="Gene3D" id="2.160.20.10">
    <property type="entry name" value="Single-stranded right-handed beta-helix, Pectin lyase-like"/>
    <property type="match status" value="2"/>
</dbReference>
<organism evidence="2 3">
    <name type="scientific">Cohnella soli</name>
    <dbReference type="NCBI Taxonomy" id="425005"/>
    <lineage>
        <taxon>Bacteria</taxon>
        <taxon>Bacillati</taxon>
        <taxon>Bacillota</taxon>
        <taxon>Bacilli</taxon>
        <taxon>Bacillales</taxon>
        <taxon>Paenibacillaceae</taxon>
        <taxon>Cohnella</taxon>
    </lineage>
</organism>
<dbReference type="InterPro" id="IPR012334">
    <property type="entry name" value="Pectin_lyas_fold"/>
</dbReference>
<dbReference type="EMBL" id="JBHSMI010000024">
    <property type="protein sequence ID" value="MFC5403624.1"/>
    <property type="molecule type" value="Genomic_DNA"/>
</dbReference>
<dbReference type="RefSeq" id="WP_378133170.1">
    <property type="nucleotide sequence ID" value="NZ_JBHSMI010000024.1"/>
</dbReference>
<feature type="domain" description="Rhamnogalacturonase A/B/Epimerase-like pectate lyase" evidence="1">
    <location>
        <begin position="6"/>
        <end position="55"/>
    </location>
</feature>
<dbReference type="InterPro" id="IPR024535">
    <property type="entry name" value="RHGA/B-epi-like_pectate_lyase"/>
</dbReference>
<evidence type="ECO:0000313" key="3">
    <source>
        <dbReference type="Proteomes" id="UP001596113"/>
    </source>
</evidence>
<dbReference type="SUPFAM" id="SSF51126">
    <property type="entry name" value="Pectin lyase-like"/>
    <property type="match status" value="1"/>
</dbReference>
<dbReference type="GO" id="GO:0016787">
    <property type="term" value="F:hydrolase activity"/>
    <property type="evidence" value="ECO:0007669"/>
    <property type="project" value="UniProtKB-KW"/>
</dbReference>
<keyword evidence="3" id="KW-1185">Reference proteome</keyword>
<sequence length="644" mass="70141">MEGQGWIQVRDYGAVGDGRADDTEALRRAIEAAGNSCRSVAIAPGEYRIGSVVIPEPIELVFHRGAMLVLEEGANLTCSGTITAGATRIFDFAYKRGSGVLNVRFEGFRSLSHWLPEWFGAVGDASIDETDANQPVVAGTDSSLAFEKAFLVMDQTGVAALKLNHGSFLFRHEVSVFNGNFRMEGSTHAKFTSVPTDQSPRDYPIHMDTGYITGSNVESLFHIKQSGPLSGYFGFLFEKVFFRSYANGPASALKVTGPAFPFLGAPPRPCVFDHCRFFRFRKAIWSSATFGLGTLNVTNCYFAASDFTGDHYAVYSDAYGGVTNFNFINNVSEQGGKILFDLVHEPTYGYLGSLEGQFRIEGNLLEGQSDPIIIYSNVASGTISGNYFEANSGSIVAFHSIGRDPDEDGLKEDVSTISISDNFYHVLKNPRVVLENCRITKLDLSNGPDIRVKVSGVRRYASDGENGKVGLLQKQVEYSGFSVDFDYLRNYPENAVEMESWGTIPFMEAWEVGVARGTPIGRRAFAKFDDATEWKAIPIEVRSDELFVVGTIIRKSAAAAEFAGLSVADDEGVPILSTPKLVQLNGAINGYTAVFFAVDGEAIAGRGSRLRYECSRPGNEISDVFCYTLKKTAADGQFGLALEG</sequence>
<comment type="caution">
    <text evidence="2">The sequence shown here is derived from an EMBL/GenBank/DDBJ whole genome shotgun (WGS) entry which is preliminary data.</text>
</comment>
<reference evidence="3" key="1">
    <citation type="journal article" date="2019" name="Int. J. Syst. Evol. Microbiol.">
        <title>The Global Catalogue of Microorganisms (GCM) 10K type strain sequencing project: providing services to taxonomists for standard genome sequencing and annotation.</title>
        <authorList>
            <consortium name="The Broad Institute Genomics Platform"/>
            <consortium name="The Broad Institute Genome Sequencing Center for Infectious Disease"/>
            <person name="Wu L."/>
            <person name="Ma J."/>
        </authorList>
    </citation>
    <scope>NUCLEOTIDE SEQUENCE [LARGE SCALE GENOMIC DNA]</scope>
    <source>
        <strain evidence="3">CGMCC 1.18575</strain>
    </source>
</reference>
<protein>
    <submittedName>
        <fullName evidence="2">Glycosyl hydrolase family 28-related protein</fullName>
    </submittedName>
</protein>
<evidence type="ECO:0000259" key="1">
    <source>
        <dbReference type="Pfam" id="PF12708"/>
    </source>
</evidence>
<proteinExistence type="predicted"/>
<accession>A0ABW0HSU7</accession>
<keyword evidence="2" id="KW-0378">Hydrolase</keyword>
<dbReference type="Proteomes" id="UP001596113">
    <property type="component" value="Unassembled WGS sequence"/>
</dbReference>
<name>A0ABW0HSU7_9BACL</name>